<keyword evidence="10" id="KW-1185">Reference proteome</keyword>
<dbReference type="Pfam" id="PF13912">
    <property type="entry name" value="zf-C2H2_6"/>
    <property type="match status" value="1"/>
</dbReference>
<accession>A0AAV8GIB5</accession>
<dbReference type="Gene3D" id="3.30.160.60">
    <property type="entry name" value="Classic Zinc Finger"/>
    <property type="match status" value="1"/>
</dbReference>
<dbReference type="AlphaFoldDB" id="A0AAV8GIB5"/>
<dbReference type="InterPro" id="IPR013087">
    <property type="entry name" value="Znf_C2H2_type"/>
</dbReference>
<dbReference type="InterPro" id="IPR036236">
    <property type="entry name" value="Znf_C2H2_sf"/>
</dbReference>
<keyword evidence="2" id="KW-0479">Metal-binding</keyword>
<dbReference type="PANTHER" id="PTHR47287:SF15">
    <property type="entry name" value="ZINC FINGER PROTEIN 3-LIKE"/>
    <property type="match status" value="1"/>
</dbReference>
<feature type="domain" description="C2H2-type" evidence="8">
    <location>
        <begin position="54"/>
        <end position="81"/>
    </location>
</feature>
<feature type="compositionally biased region" description="Low complexity" evidence="7">
    <location>
        <begin position="23"/>
        <end position="45"/>
    </location>
</feature>
<organism evidence="9 10">
    <name type="scientific">Rhynchospora pubera</name>
    <dbReference type="NCBI Taxonomy" id="906938"/>
    <lineage>
        <taxon>Eukaryota</taxon>
        <taxon>Viridiplantae</taxon>
        <taxon>Streptophyta</taxon>
        <taxon>Embryophyta</taxon>
        <taxon>Tracheophyta</taxon>
        <taxon>Spermatophyta</taxon>
        <taxon>Magnoliopsida</taxon>
        <taxon>Liliopsida</taxon>
        <taxon>Poales</taxon>
        <taxon>Cyperaceae</taxon>
        <taxon>Cyperoideae</taxon>
        <taxon>Rhynchosporeae</taxon>
        <taxon>Rhynchospora</taxon>
    </lineage>
</organism>
<gene>
    <name evidence="9" type="ORF">LUZ62_017965</name>
</gene>
<evidence type="ECO:0000256" key="7">
    <source>
        <dbReference type="SAM" id="MobiDB-lite"/>
    </source>
</evidence>
<reference evidence="9" key="1">
    <citation type="submission" date="2022-08" db="EMBL/GenBank/DDBJ databases">
        <authorList>
            <person name="Marques A."/>
        </authorList>
    </citation>
    <scope>NUCLEOTIDE SEQUENCE</scope>
    <source>
        <strain evidence="9">RhyPub2mFocal</strain>
        <tissue evidence="9">Leaves</tissue>
    </source>
</reference>
<dbReference type="InterPro" id="IPR044246">
    <property type="entry name" value="ZFP3-like"/>
</dbReference>
<evidence type="ECO:0000313" key="10">
    <source>
        <dbReference type="Proteomes" id="UP001140206"/>
    </source>
</evidence>
<dbReference type="GO" id="GO:0005634">
    <property type="term" value="C:nucleus"/>
    <property type="evidence" value="ECO:0007669"/>
    <property type="project" value="UniProtKB-SubCell"/>
</dbReference>
<comment type="subcellular location">
    <subcellularLocation>
        <location evidence="1">Nucleus</location>
    </subcellularLocation>
</comment>
<evidence type="ECO:0000256" key="1">
    <source>
        <dbReference type="ARBA" id="ARBA00004123"/>
    </source>
</evidence>
<keyword evidence="3 6" id="KW-0863">Zinc-finger</keyword>
<name>A0AAV8GIB5_9POAL</name>
<keyword evidence="4" id="KW-0862">Zinc</keyword>
<feature type="region of interest" description="Disordered" evidence="7">
    <location>
        <begin position="23"/>
        <end position="51"/>
    </location>
</feature>
<evidence type="ECO:0000313" key="9">
    <source>
        <dbReference type="EMBL" id="KAJ4805399.1"/>
    </source>
</evidence>
<dbReference type="EMBL" id="JAMFTS010000001">
    <property type="protein sequence ID" value="KAJ4805399.1"/>
    <property type="molecule type" value="Genomic_DNA"/>
</dbReference>
<evidence type="ECO:0000256" key="2">
    <source>
        <dbReference type="ARBA" id="ARBA00022723"/>
    </source>
</evidence>
<keyword evidence="5" id="KW-0539">Nucleus</keyword>
<dbReference type="Proteomes" id="UP001140206">
    <property type="component" value="Chromosome 1"/>
</dbReference>
<proteinExistence type="predicted"/>
<dbReference type="PANTHER" id="PTHR47287">
    <property type="entry name" value="C2H2 AND C2HC ZINC FINGERS SUPERFAMILY PROTEIN"/>
    <property type="match status" value="1"/>
</dbReference>
<evidence type="ECO:0000256" key="4">
    <source>
        <dbReference type="ARBA" id="ARBA00022833"/>
    </source>
</evidence>
<evidence type="ECO:0000256" key="3">
    <source>
        <dbReference type="ARBA" id="ARBA00022771"/>
    </source>
</evidence>
<evidence type="ECO:0000259" key="8">
    <source>
        <dbReference type="PROSITE" id="PS50157"/>
    </source>
</evidence>
<comment type="caution">
    <text evidence="9">The sequence shown here is derived from an EMBL/GenBank/DDBJ whole genome shotgun (WGS) entry which is preliminary data.</text>
</comment>
<dbReference type="GO" id="GO:0008270">
    <property type="term" value="F:zinc ion binding"/>
    <property type="evidence" value="ECO:0007669"/>
    <property type="project" value="UniProtKB-KW"/>
</dbReference>
<dbReference type="GO" id="GO:0009788">
    <property type="term" value="P:negative regulation of abscisic acid-activated signaling pathway"/>
    <property type="evidence" value="ECO:0007669"/>
    <property type="project" value="InterPro"/>
</dbReference>
<evidence type="ECO:0000256" key="5">
    <source>
        <dbReference type="ARBA" id="ARBA00023242"/>
    </source>
</evidence>
<protein>
    <submittedName>
        <fullName evidence="9">Zinc finger-like protein</fullName>
    </submittedName>
</protein>
<sequence>MANTSSNSAINGFFEFIKPAPLHNTSSSSHSPTSLSSSSSTTSAPKPKPSNRTFACSYCSRRFTNSQALGGHQNAHKRERAAATSRRVTQLARRYDLDTFNDACSYQYLLLYGPVEGSTSGADVAGEASYQVRSEAREGDLDLSLHL</sequence>
<dbReference type="SUPFAM" id="SSF57667">
    <property type="entry name" value="beta-beta-alpha zinc fingers"/>
    <property type="match status" value="1"/>
</dbReference>
<evidence type="ECO:0000256" key="6">
    <source>
        <dbReference type="PROSITE-ProRule" id="PRU00042"/>
    </source>
</evidence>
<dbReference type="PROSITE" id="PS00028">
    <property type="entry name" value="ZINC_FINGER_C2H2_1"/>
    <property type="match status" value="1"/>
</dbReference>
<dbReference type="PROSITE" id="PS50157">
    <property type="entry name" value="ZINC_FINGER_C2H2_2"/>
    <property type="match status" value="1"/>
</dbReference>